<dbReference type="AlphaFoldDB" id="A0AAJ1F0B0"/>
<dbReference type="SUPFAM" id="SSF56935">
    <property type="entry name" value="Porins"/>
    <property type="match status" value="1"/>
</dbReference>
<dbReference type="InterPro" id="IPR010239">
    <property type="entry name" value="CHP02001"/>
</dbReference>
<organism evidence="2 3">
    <name type="scientific">Shewanella zhuhaiensis</name>
    <dbReference type="NCBI Taxonomy" id="2919576"/>
    <lineage>
        <taxon>Bacteria</taxon>
        <taxon>Pseudomonadati</taxon>
        <taxon>Pseudomonadota</taxon>
        <taxon>Gammaproteobacteria</taxon>
        <taxon>Alteromonadales</taxon>
        <taxon>Shewanellaceae</taxon>
        <taxon>Shewanella</taxon>
    </lineage>
</organism>
<reference evidence="2 3" key="1">
    <citation type="submission" date="2022-02" db="EMBL/GenBank/DDBJ databases">
        <title>The genome sequence of Shewanella sp. 3B26.</title>
        <authorList>
            <person name="Du J."/>
        </authorList>
    </citation>
    <scope>NUCLEOTIDE SEQUENCE [LARGE SCALE GENOMIC DNA]</scope>
    <source>
        <strain evidence="2 3">3B26</strain>
    </source>
</reference>
<keyword evidence="1" id="KW-0732">Signal</keyword>
<name>A0AAJ1F0B0_9GAMM</name>
<dbReference type="NCBIfam" id="TIGR02001">
    <property type="entry name" value="gcw_chp"/>
    <property type="match status" value="1"/>
</dbReference>
<feature type="signal peptide" evidence="1">
    <location>
        <begin position="1"/>
        <end position="29"/>
    </location>
</feature>
<proteinExistence type="predicted"/>
<accession>A0AAJ1F0B0</accession>
<dbReference type="Proteomes" id="UP001297581">
    <property type="component" value="Unassembled WGS sequence"/>
</dbReference>
<evidence type="ECO:0000313" key="3">
    <source>
        <dbReference type="Proteomes" id="UP001297581"/>
    </source>
</evidence>
<sequence length="242" mass="26973">MDKYFNKNKLAQLTGILLTGALLSPLANAGELTGEVGIANDYRFRGISQTDSGLQVSGGIDYSTDSGFFVGAWASNVDFGPDDDTNIELDIYAGYYHEVNDDLSFDVTLYRYNYFGETSDYDYFEGTIGADFHGFRAAYWYTNDYSGSDYDYHYLELNYSWEFAENWSLDLHVGNNFGDAIEDEDFGFGDSFIDYSIGVSTEVAGFGLSLAWLDNNIDSDVTIKDDLFNSEGTVLASVSYAF</sequence>
<gene>
    <name evidence="2" type="ORF">MJ923_11610</name>
</gene>
<dbReference type="RefSeq" id="WP_240591221.1">
    <property type="nucleotide sequence ID" value="NZ_JAKUDL010000003.1"/>
</dbReference>
<protein>
    <submittedName>
        <fullName evidence="2">TorF family putative porin</fullName>
    </submittedName>
</protein>
<dbReference type="Pfam" id="PF09694">
    <property type="entry name" value="Gcw_chp"/>
    <property type="match status" value="1"/>
</dbReference>
<evidence type="ECO:0000313" key="2">
    <source>
        <dbReference type="EMBL" id="MCH4294951.1"/>
    </source>
</evidence>
<keyword evidence="3" id="KW-1185">Reference proteome</keyword>
<dbReference type="EMBL" id="JAKUDL010000003">
    <property type="protein sequence ID" value="MCH4294951.1"/>
    <property type="molecule type" value="Genomic_DNA"/>
</dbReference>
<feature type="chain" id="PRO_5042474422" evidence="1">
    <location>
        <begin position="30"/>
        <end position="242"/>
    </location>
</feature>
<comment type="caution">
    <text evidence="2">The sequence shown here is derived from an EMBL/GenBank/DDBJ whole genome shotgun (WGS) entry which is preliminary data.</text>
</comment>
<evidence type="ECO:0000256" key="1">
    <source>
        <dbReference type="SAM" id="SignalP"/>
    </source>
</evidence>